<gene>
    <name evidence="1" type="ORF">MSAR_23670</name>
</gene>
<keyword evidence="2" id="KW-1185">Reference proteome</keyword>
<protein>
    <submittedName>
        <fullName evidence="1">Uncharacterized protein</fullName>
    </submittedName>
</protein>
<dbReference type="AlphaFoldDB" id="A0A7I7SSB2"/>
<dbReference type="KEGG" id="msar:MSAR_23670"/>
<reference evidence="1 2" key="1">
    <citation type="journal article" date="2019" name="Emerg. Microbes Infect.">
        <title>Comprehensive subspecies identification of 175 nontuberculous mycobacteria species based on 7547 genomic profiles.</title>
        <authorList>
            <person name="Matsumoto Y."/>
            <person name="Kinjo T."/>
            <person name="Motooka D."/>
            <person name="Nabeya D."/>
            <person name="Jung N."/>
            <person name="Uechi K."/>
            <person name="Horii T."/>
            <person name="Iida T."/>
            <person name="Fujita J."/>
            <person name="Nakamura S."/>
        </authorList>
    </citation>
    <scope>NUCLEOTIDE SEQUENCE [LARGE SCALE GENOMIC DNA]</scope>
    <source>
        <strain evidence="1 2">JCM 30395</strain>
    </source>
</reference>
<name>A0A7I7SSB2_9MYCO</name>
<accession>A0A7I7SSB2</accession>
<dbReference type="Proteomes" id="UP000466445">
    <property type="component" value="Chromosome"/>
</dbReference>
<proteinExistence type="predicted"/>
<evidence type="ECO:0000313" key="2">
    <source>
        <dbReference type="Proteomes" id="UP000466445"/>
    </source>
</evidence>
<dbReference type="EMBL" id="AP022595">
    <property type="protein sequence ID" value="BBY59231.1"/>
    <property type="molecule type" value="Genomic_DNA"/>
</dbReference>
<organism evidence="1 2">
    <name type="scientific">Mycolicibacterium sarraceniae</name>
    <dbReference type="NCBI Taxonomy" id="1534348"/>
    <lineage>
        <taxon>Bacteria</taxon>
        <taxon>Bacillati</taxon>
        <taxon>Actinomycetota</taxon>
        <taxon>Actinomycetes</taxon>
        <taxon>Mycobacteriales</taxon>
        <taxon>Mycobacteriaceae</taxon>
        <taxon>Mycolicibacterium</taxon>
    </lineage>
</organism>
<evidence type="ECO:0000313" key="1">
    <source>
        <dbReference type="EMBL" id="BBY59231.1"/>
    </source>
</evidence>
<sequence>MPHPCTGLVCDKVKMPTVPRAVAIALRDPRSDPFRPWDRRLVLGTQQQHQHIDGLVVLLAIHVELLTRRGGTPATARLGLVGTNVVVAQEVEYRPGVSVF</sequence>